<dbReference type="Proteomes" id="UP000775872">
    <property type="component" value="Unassembled WGS sequence"/>
</dbReference>
<evidence type="ECO:0000313" key="2">
    <source>
        <dbReference type="EMBL" id="CAH0056354.1"/>
    </source>
</evidence>
<proteinExistence type="predicted"/>
<feature type="region of interest" description="Disordered" evidence="1">
    <location>
        <begin position="178"/>
        <end position="198"/>
    </location>
</feature>
<accession>A0A9N9ZJQ4</accession>
<gene>
    <name evidence="2" type="ORF">CSOL1703_00006294</name>
</gene>
<evidence type="ECO:0000256" key="1">
    <source>
        <dbReference type="SAM" id="MobiDB-lite"/>
    </source>
</evidence>
<feature type="region of interest" description="Disordered" evidence="1">
    <location>
        <begin position="326"/>
        <end position="375"/>
    </location>
</feature>
<feature type="region of interest" description="Disordered" evidence="1">
    <location>
        <begin position="390"/>
        <end position="440"/>
    </location>
</feature>
<comment type="caution">
    <text evidence="2">The sequence shown here is derived from an EMBL/GenBank/DDBJ whole genome shotgun (WGS) entry which is preliminary data.</text>
</comment>
<keyword evidence="3" id="KW-1185">Reference proteome</keyword>
<feature type="compositionally biased region" description="Basic and acidic residues" evidence="1">
    <location>
        <begin position="182"/>
        <end position="192"/>
    </location>
</feature>
<dbReference type="EMBL" id="CABFOC020000063">
    <property type="protein sequence ID" value="CAH0056354.1"/>
    <property type="molecule type" value="Genomic_DNA"/>
</dbReference>
<evidence type="ECO:0000313" key="3">
    <source>
        <dbReference type="Proteomes" id="UP000775872"/>
    </source>
</evidence>
<name>A0A9N9ZJQ4_9HYPO</name>
<feature type="compositionally biased region" description="Basic and acidic residues" evidence="1">
    <location>
        <begin position="394"/>
        <end position="405"/>
    </location>
</feature>
<reference evidence="3" key="1">
    <citation type="submission" date="2019-06" db="EMBL/GenBank/DDBJ databases">
        <authorList>
            <person name="Broberg M."/>
        </authorList>
    </citation>
    <scope>NUCLEOTIDE SEQUENCE [LARGE SCALE GENOMIC DNA]</scope>
</reference>
<reference evidence="2 3" key="2">
    <citation type="submission" date="2021-10" db="EMBL/GenBank/DDBJ databases">
        <authorList>
            <person name="Piombo E."/>
        </authorList>
    </citation>
    <scope>NUCLEOTIDE SEQUENCE [LARGE SCALE GENOMIC DNA]</scope>
</reference>
<sequence length="748" mass="83415">MQALTVFGAVAGSISAASDVLTALDHAVSTAAKVKDAPQQAVATLRDVRMMRTNMVRFQQLLDSQSHLRDRGVYIPLDDTQNTFTDCITSLDELESLLKPLSDPDLKPLDLVARLEWVMKDKRIEALSKRVHDAQSSLGLMLTILSNESLLEVQKALAGLSELTKTISGNVAHLNRRSISTKSERSSRVAKENEDEGDVNSTIRPLSALRRASYAALVSRPDSVIIPSTVAEEPVEETDEEKAVNIVARFAFEAALESSRAYRRAPKWDLDDVSFRSSVMNPHAWSLFSKMSCLSLGDVSRISVIALPLFSTDLRNSKHYQFGITEEEIDPIQTEKDEPDSQQPRPTLRVTPVPSPTPLPSYVYGPVPPTPSKTGATRVLKTLKKALSPVAKALDPDRKSPDIGKRSTSPTSIPTAPHTPFGPALSPTLSQQPDDARSIRSENSVHTLGDLSQLKLNENELYLFHSNGVPCHNLILESFDEDEGFLDVFRCGKCKASLANMSKREFNGVPKFEIWCGAQTCLTSSELMPCPCHAKIIEVGLPTDKYIGCRLPFEKEIKCSRCFDLCPDCVPVNHDTFPEGYGIFELQSVYLKAQQWLFANVWRDDETSGWEKQLNYHLSQIEIRLRLCPVSNPVVERFKWILDARQRILNWRKGILPTWREMNNLVAQGSDFYKGPMQNMMDAMEESDAFLEREMDQNIDLVPGLAVIRRKDSIESDSDIGEQWFAIIGNGNMQNDNTPNELAVGIAL</sequence>
<protein>
    <submittedName>
        <fullName evidence="2">Uncharacterized protein</fullName>
    </submittedName>
</protein>
<dbReference type="AlphaFoldDB" id="A0A9N9ZJQ4"/>
<dbReference type="OrthoDB" id="19923at2759"/>
<organism evidence="2 3">
    <name type="scientific">Clonostachys solani</name>
    <dbReference type="NCBI Taxonomy" id="160281"/>
    <lineage>
        <taxon>Eukaryota</taxon>
        <taxon>Fungi</taxon>
        <taxon>Dikarya</taxon>
        <taxon>Ascomycota</taxon>
        <taxon>Pezizomycotina</taxon>
        <taxon>Sordariomycetes</taxon>
        <taxon>Hypocreomycetidae</taxon>
        <taxon>Hypocreales</taxon>
        <taxon>Bionectriaceae</taxon>
        <taxon>Clonostachys</taxon>
    </lineage>
</organism>